<evidence type="ECO:0000256" key="5">
    <source>
        <dbReference type="ARBA" id="ARBA00022839"/>
    </source>
</evidence>
<dbReference type="InterPro" id="IPR003761">
    <property type="entry name" value="Exonuc_VII_S"/>
</dbReference>
<evidence type="ECO:0000256" key="1">
    <source>
        <dbReference type="ARBA" id="ARBA00009998"/>
    </source>
</evidence>
<feature type="compositionally biased region" description="Low complexity" evidence="7">
    <location>
        <begin position="68"/>
        <end position="92"/>
    </location>
</feature>
<feature type="region of interest" description="Disordered" evidence="7">
    <location>
        <begin position="67"/>
        <end position="99"/>
    </location>
</feature>
<protein>
    <recommendedName>
        <fullName evidence="6">Exodeoxyribonuclease 7 small subunit</fullName>
        <ecNumber evidence="6">3.1.11.6</ecNumber>
    </recommendedName>
    <alternativeName>
        <fullName evidence="6">Exodeoxyribonuclease VII small subunit</fullName>
        <shortName evidence="6">Exonuclease VII small subunit</shortName>
    </alternativeName>
</protein>
<dbReference type="NCBIfam" id="NF002139">
    <property type="entry name" value="PRK00977.1-3"/>
    <property type="match status" value="1"/>
</dbReference>
<comment type="caution">
    <text evidence="8">The sequence shown here is derived from an EMBL/GenBank/DDBJ whole genome shotgun (WGS) entry which is preliminary data.</text>
</comment>
<comment type="similarity">
    <text evidence="1 6">Belongs to the XseB family.</text>
</comment>
<comment type="function">
    <text evidence="6">Bidirectionally degrades single-stranded DNA into large acid-insoluble oligonucleotides, which are then degraded further into small acid-soluble oligonucleotides.</text>
</comment>
<dbReference type="GO" id="GO:0008855">
    <property type="term" value="F:exodeoxyribonuclease VII activity"/>
    <property type="evidence" value="ECO:0007669"/>
    <property type="project" value="UniProtKB-EC"/>
</dbReference>
<accession>A0ABR9MXN1</accession>
<dbReference type="Gene3D" id="1.10.287.1040">
    <property type="entry name" value="Exonuclease VII, small subunit"/>
    <property type="match status" value="1"/>
</dbReference>
<keyword evidence="3 6" id="KW-0540">Nuclease</keyword>
<dbReference type="InterPro" id="IPR037004">
    <property type="entry name" value="Exonuc_VII_ssu_sf"/>
</dbReference>
<evidence type="ECO:0000256" key="6">
    <source>
        <dbReference type="HAMAP-Rule" id="MF_00337"/>
    </source>
</evidence>
<dbReference type="Proteomes" id="UP000625527">
    <property type="component" value="Unassembled WGS sequence"/>
</dbReference>
<comment type="subunit">
    <text evidence="6">Heterooligomer composed of large and small subunits.</text>
</comment>
<dbReference type="HAMAP" id="MF_00337">
    <property type="entry name" value="Exonuc_7_S"/>
    <property type="match status" value="1"/>
</dbReference>
<dbReference type="NCBIfam" id="TIGR01280">
    <property type="entry name" value="xseB"/>
    <property type="match status" value="1"/>
</dbReference>
<comment type="subcellular location">
    <subcellularLocation>
        <location evidence="6">Cytoplasm</location>
    </subcellularLocation>
</comment>
<gene>
    <name evidence="6" type="primary">xseB</name>
    <name evidence="8" type="ORF">IHE71_10500</name>
</gene>
<proteinExistence type="inferred from homology"/>
<evidence type="ECO:0000313" key="8">
    <source>
        <dbReference type="EMBL" id="MBE1876137.1"/>
    </source>
</evidence>
<keyword evidence="2 6" id="KW-0963">Cytoplasm</keyword>
<evidence type="ECO:0000256" key="7">
    <source>
        <dbReference type="SAM" id="MobiDB-lite"/>
    </source>
</evidence>
<evidence type="ECO:0000256" key="4">
    <source>
        <dbReference type="ARBA" id="ARBA00022801"/>
    </source>
</evidence>
<reference evidence="8 9" key="1">
    <citation type="submission" date="2020-10" db="EMBL/GenBank/DDBJ databases">
        <title>Myceligenerans pegani sp. nov., an endophytic actinomycete isolated from Peganum harmala L. in Xinjiang, China.</title>
        <authorList>
            <person name="Xin L."/>
        </authorList>
    </citation>
    <scope>NUCLEOTIDE SEQUENCE [LARGE SCALE GENOMIC DNA]</scope>
    <source>
        <strain evidence="8 9">TRM65318</strain>
    </source>
</reference>
<keyword evidence="5 6" id="KW-0269">Exonuclease</keyword>
<organism evidence="8 9">
    <name type="scientific">Myceligenerans pegani</name>
    <dbReference type="NCBI Taxonomy" id="2776917"/>
    <lineage>
        <taxon>Bacteria</taxon>
        <taxon>Bacillati</taxon>
        <taxon>Actinomycetota</taxon>
        <taxon>Actinomycetes</taxon>
        <taxon>Micrococcales</taxon>
        <taxon>Promicromonosporaceae</taxon>
        <taxon>Myceligenerans</taxon>
    </lineage>
</organism>
<dbReference type="PANTHER" id="PTHR34137">
    <property type="entry name" value="EXODEOXYRIBONUCLEASE 7 SMALL SUBUNIT"/>
    <property type="match status" value="1"/>
</dbReference>
<keyword evidence="4 6" id="KW-0378">Hydrolase</keyword>
<dbReference type="Pfam" id="PF02609">
    <property type="entry name" value="Exonuc_VII_S"/>
    <property type="match status" value="1"/>
</dbReference>
<evidence type="ECO:0000256" key="3">
    <source>
        <dbReference type="ARBA" id="ARBA00022722"/>
    </source>
</evidence>
<dbReference type="EC" id="3.1.11.6" evidence="6"/>
<sequence>MNTDAKNTDAPDVAGLSYEQARDELVRVVQRLEAGGEPLEDSLALWERGEALATRCQEWLDGARERLAAAQAASSDGTGTSAASTTTSTAPTNDSEVTE</sequence>
<dbReference type="RefSeq" id="WP_192862695.1">
    <property type="nucleotide sequence ID" value="NZ_JADAQT010000078.1"/>
</dbReference>
<keyword evidence="9" id="KW-1185">Reference proteome</keyword>
<dbReference type="PANTHER" id="PTHR34137:SF1">
    <property type="entry name" value="EXODEOXYRIBONUCLEASE 7 SMALL SUBUNIT"/>
    <property type="match status" value="1"/>
</dbReference>
<dbReference type="SUPFAM" id="SSF116842">
    <property type="entry name" value="XseB-like"/>
    <property type="match status" value="1"/>
</dbReference>
<dbReference type="EMBL" id="JADAQT010000078">
    <property type="protein sequence ID" value="MBE1876137.1"/>
    <property type="molecule type" value="Genomic_DNA"/>
</dbReference>
<name>A0ABR9MXN1_9MICO</name>
<evidence type="ECO:0000313" key="9">
    <source>
        <dbReference type="Proteomes" id="UP000625527"/>
    </source>
</evidence>
<comment type="catalytic activity">
    <reaction evidence="6">
        <text>Exonucleolytic cleavage in either 5'- to 3'- or 3'- to 5'-direction to yield nucleoside 5'-phosphates.</text>
        <dbReference type="EC" id="3.1.11.6"/>
    </reaction>
</comment>
<evidence type="ECO:0000256" key="2">
    <source>
        <dbReference type="ARBA" id="ARBA00022490"/>
    </source>
</evidence>